<gene>
    <name evidence="5 6" type="primary">tatC</name>
    <name evidence="6" type="ORF">F8R14_06175</name>
</gene>
<proteinExistence type="inferred from homology"/>
<dbReference type="GO" id="GO:0009977">
    <property type="term" value="F:proton motive force dependent protein transmembrane transporter activity"/>
    <property type="evidence" value="ECO:0007669"/>
    <property type="project" value="TreeGrafter"/>
</dbReference>
<protein>
    <recommendedName>
        <fullName evidence="5">Sec-independent protein translocase protein TatC</fullName>
    </recommendedName>
</protein>
<dbReference type="Pfam" id="PF00902">
    <property type="entry name" value="TatC"/>
    <property type="match status" value="1"/>
</dbReference>
<keyword evidence="5" id="KW-0811">Translocation</keyword>
<dbReference type="NCBIfam" id="TIGR00945">
    <property type="entry name" value="tatC"/>
    <property type="match status" value="1"/>
</dbReference>
<comment type="subunit">
    <text evidence="5">Forms a complex with TatA.</text>
</comment>
<dbReference type="RefSeq" id="WP_006555162.1">
    <property type="nucleotide sequence ID" value="NZ_CALMIE010000128.1"/>
</dbReference>
<feature type="transmembrane region" description="Helical" evidence="5">
    <location>
        <begin position="94"/>
        <end position="112"/>
    </location>
</feature>
<keyword evidence="4 5" id="KW-0472">Membrane</keyword>
<feature type="transmembrane region" description="Helical" evidence="5">
    <location>
        <begin position="225"/>
        <end position="250"/>
    </location>
</feature>
<feature type="transmembrane region" description="Helical" evidence="5">
    <location>
        <begin position="177"/>
        <end position="205"/>
    </location>
</feature>
<evidence type="ECO:0000313" key="6">
    <source>
        <dbReference type="EMBL" id="KAB1478074.1"/>
    </source>
</evidence>
<comment type="caution">
    <text evidence="6">The sequence shown here is derived from an EMBL/GenBank/DDBJ whole genome shotgun (WGS) entry which is preliminary data.</text>
</comment>
<keyword evidence="3 5" id="KW-1133">Transmembrane helix</keyword>
<comment type="function">
    <text evidence="5">Part of the twin-arginine translocation (Tat) system that transports large folded proteins containing a characteristic twin-arginine motif in their signal peptide across membranes.</text>
</comment>
<dbReference type="EMBL" id="WBKH01000006">
    <property type="protein sequence ID" value="KAB1478074.1"/>
    <property type="molecule type" value="Genomic_DNA"/>
</dbReference>
<keyword evidence="5" id="KW-1003">Cell membrane</keyword>
<dbReference type="InterPro" id="IPR002033">
    <property type="entry name" value="TatC"/>
</dbReference>
<evidence type="ECO:0000256" key="3">
    <source>
        <dbReference type="ARBA" id="ARBA00022989"/>
    </source>
</evidence>
<organism evidence="6 7">
    <name type="scientific">Veillonella seminalis</name>
    <dbReference type="NCBI Taxonomy" id="1502943"/>
    <lineage>
        <taxon>Bacteria</taxon>
        <taxon>Bacillati</taxon>
        <taxon>Bacillota</taxon>
        <taxon>Negativicutes</taxon>
        <taxon>Veillonellales</taxon>
        <taxon>Veillonellaceae</taxon>
        <taxon>Veillonella</taxon>
    </lineage>
</organism>
<feature type="transmembrane region" description="Helical" evidence="5">
    <location>
        <begin position="262"/>
        <end position="278"/>
    </location>
</feature>
<name>A0A833CBN6_9FIRM</name>
<dbReference type="PRINTS" id="PR01840">
    <property type="entry name" value="TATCFAMILY"/>
</dbReference>
<dbReference type="Proteomes" id="UP000434554">
    <property type="component" value="Unassembled WGS sequence"/>
</dbReference>
<evidence type="ECO:0000256" key="5">
    <source>
        <dbReference type="HAMAP-Rule" id="MF_00902"/>
    </source>
</evidence>
<dbReference type="PANTHER" id="PTHR30371:SF0">
    <property type="entry name" value="SEC-INDEPENDENT PROTEIN TRANSLOCASE PROTEIN TATC, CHLOROPLASTIC-RELATED"/>
    <property type="match status" value="1"/>
</dbReference>
<keyword evidence="5" id="KW-0653">Protein transport</keyword>
<dbReference type="GeneID" id="83054704"/>
<evidence type="ECO:0000256" key="1">
    <source>
        <dbReference type="ARBA" id="ARBA00004141"/>
    </source>
</evidence>
<dbReference type="AlphaFoldDB" id="A0A833CBN6"/>
<dbReference type="PANTHER" id="PTHR30371">
    <property type="entry name" value="SEC-INDEPENDENT PROTEIN TRANSLOCASE PROTEIN TATC"/>
    <property type="match status" value="1"/>
</dbReference>
<keyword evidence="2 5" id="KW-0812">Transmembrane</keyword>
<evidence type="ECO:0000313" key="7">
    <source>
        <dbReference type="Proteomes" id="UP000434554"/>
    </source>
</evidence>
<comment type="similarity">
    <text evidence="5">Belongs to the TatC family.</text>
</comment>
<feature type="transmembrane region" description="Helical" evidence="5">
    <location>
        <begin position="135"/>
        <end position="156"/>
    </location>
</feature>
<dbReference type="GO" id="GO:0065002">
    <property type="term" value="P:intracellular protein transmembrane transport"/>
    <property type="evidence" value="ECO:0007669"/>
    <property type="project" value="TreeGrafter"/>
</dbReference>
<accession>A0A833CBN6</accession>
<reference evidence="6 7" key="1">
    <citation type="submission" date="2019-09" db="EMBL/GenBank/DDBJ databases">
        <title>Draft genome sequence of 3 type strains from the CCUG.</title>
        <authorList>
            <person name="Pineiro-Iglesias B."/>
            <person name="Tunovic T."/>
            <person name="Unosson C."/>
            <person name="Inganas E."/>
            <person name="Ohlen M."/>
            <person name="Cardew S."/>
            <person name="Jensie-Markopoulos S."/>
            <person name="Salva-Serra F."/>
            <person name="Jaen-Luchoro D."/>
            <person name="Karlsson R."/>
            <person name="Svensson-Stadler L."/>
            <person name="Chun J."/>
            <person name="Moore E."/>
        </authorList>
    </citation>
    <scope>NUCLEOTIDE SEQUENCE [LARGE SCALE GENOMIC DNA]</scope>
    <source>
        <strain evidence="6 7">CCUG 65427</strain>
    </source>
</reference>
<dbReference type="GO" id="GO:0043953">
    <property type="term" value="P:protein transport by the Tat complex"/>
    <property type="evidence" value="ECO:0007669"/>
    <property type="project" value="UniProtKB-UniRule"/>
</dbReference>
<evidence type="ECO:0000256" key="2">
    <source>
        <dbReference type="ARBA" id="ARBA00022692"/>
    </source>
</evidence>
<feature type="transmembrane region" description="Helical" evidence="5">
    <location>
        <begin position="284"/>
        <end position="302"/>
    </location>
</feature>
<evidence type="ECO:0000256" key="4">
    <source>
        <dbReference type="ARBA" id="ARBA00023136"/>
    </source>
</evidence>
<sequence length="307" mass="34834">MESFQVRDFNDPKRKPSLNSVLAQKERLKAAEQIRRGETNDEVLSDDSKTAAGEVATVDLATVESQYTPLEEQIMAENKAMSLVGHLGELRKRIIISAIAILVGFCVAYYYVDDIMDMLVAPAGKLYYMRPTEAFFTYMKVSFVAGIIGASPIWLYEIWAFIIPALTNREKKLTNWFLPFAIILFIIGIVFSYTLVLPVAIKFFIGFATDELQPLFSIGQYLDFVIAFVLPFGFIFELPIVMIILAKLNLITSAFLRSKRKIFIFLSFVIGGFISPTPDMFSQTMIAMPMIILYELSLWMVAKVMKR</sequence>
<dbReference type="HAMAP" id="MF_00902">
    <property type="entry name" value="TatC"/>
    <property type="match status" value="1"/>
</dbReference>
<dbReference type="GO" id="GO:0033281">
    <property type="term" value="C:TAT protein transport complex"/>
    <property type="evidence" value="ECO:0007669"/>
    <property type="project" value="UniProtKB-UniRule"/>
</dbReference>
<comment type="subcellular location">
    <subcellularLocation>
        <location evidence="5">Cell membrane</location>
        <topology evidence="5">Multi-pass membrane protein</topology>
    </subcellularLocation>
    <subcellularLocation>
        <location evidence="1">Membrane</location>
        <topology evidence="1">Multi-pass membrane protein</topology>
    </subcellularLocation>
</comment>
<keyword evidence="5" id="KW-0813">Transport</keyword>